<keyword evidence="2" id="KW-0238">DNA-binding</keyword>
<evidence type="ECO:0000256" key="1">
    <source>
        <dbReference type="ARBA" id="ARBA00022747"/>
    </source>
</evidence>
<gene>
    <name evidence="3" type="ORF">PSA01_59000</name>
</gene>
<keyword evidence="4" id="KW-1185">Reference proteome</keyword>
<evidence type="ECO:0008006" key="5">
    <source>
        <dbReference type="Google" id="ProtNLM"/>
    </source>
</evidence>
<reference evidence="3 4" key="1">
    <citation type="submission" date="2019-06" db="EMBL/GenBank/DDBJ databases">
        <title>Whole genome shotgun sequence of Pseudonocardia saturnea NBRC 14499.</title>
        <authorList>
            <person name="Hosoyama A."/>
            <person name="Uohara A."/>
            <person name="Ohji S."/>
            <person name="Ichikawa N."/>
        </authorList>
    </citation>
    <scope>NUCLEOTIDE SEQUENCE [LARGE SCALE GENOMIC DNA]</scope>
    <source>
        <strain evidence="3 4">NBRC 14499</strain>
    </source>
</reference>
<protein>
    <recommendedName>
        <fullName evidence="5">Type I restriction modification DNA specificity domain-containing protein</fullName>
    </recommendedName>
</protein>
<evidence type="ECO:0000313" key="3">
    <source>
        <dbReference type="EMBL" id="GEC28871.1"/>
    </source>
</evidence>
<keyword evidence="1" id="KW-0680">Restriction system</keyword>
<proteinExistence type="predicted"/>
<comment type="caution">
    <text evidence="3">The sequence shown here is derived from an EMBL/GenBank/DDBJ whole genome shotgun (WGS) entry which is preliminary data.</text>
</comment>
<dbReference type="Proteomes" id="UP000320693">
    <property type="component" value="Unassembled WGS sequence"/>
</dbReference>
<dbReference type="SUPFAM" id="SSF116734">
    <property type="entry name" value="DNA methylase specificity domain"/>
    <property type="match status" value="1"/>
</dbReference>
<dbReference type="EMBL" id="BJNH01000095">
    <property type="protein sequence ID" value="GEC28871.1"/>
    <property type="molecule type" value="Genomic_DNA"/>
</dbReference>
<dbReference type="Gene3D" id="3.90.220.20">
    <property type="entry name" value="DNA methylase specificity domains"/>
    <property type="match status" value="1"/>
</dbReference>
<accession>A0ABQ0S7N9</accession>
<dbReference type="InterPro" id="IPR044946">
    <property type="entry name" value="Restrct_endonuc_typeI_TRD_sf"/>
</dbReference>
<dbReference type="PANTHER" id="PTHR43140:SF1">
    <property type="entry name" value="TYPE I RESTRICTION ENZYME ECOKI SPECIFICITY SUBUNIT"/>
    <property type="match status" value="1"/>
</dbReference>
<name>A0ABQ0S7N9_9PSEU</name>
<sequence>MNFPPETFARFELKPGDVLLNEGQSPEYLGRPAMYRGEPGKYAFTNSLLRFRAGPDVLPEWALLVFRRHMHAGRFVKEVRITTNIAHLSATRFKSVEFPIPTLETQARVVAETTERLREIDRLGTSIDLAARRAEQLRRSLLAEAFAGRLAPQDPRDEPASVLLERIRAERAAQPKSRRSRSTAK</sequence>
<dbReference type="PANTHER" id="PTHR43140">
    <property type="entry name" value="TYPE-1 RESTRICTION ENZYME ECOKI SPECIFICITY PROTEIN"/>
    <property type="match status" value="1"/>
</dbReference>
<dbReference type="InterPro" id="IPR051212">
    <property type="entry name" value="Type-I_RE_S_subunit"/>
</dbReference>
<evidence type="ECO:0000313" key="4">
    <source>
        <dbReference type="Proteomes" id="UP000320693"/>
    </source>
</evidence>
<organism evidence="3 4">
    <name type="scientific">Pseudonocardia saturnea</name>
    <dbReference type="NCBI Taxonomy" id="33909"/>
    <lineage>
        <taxon>Bacteria</taxon>
        <taxon>Bacillati</taxon>
        <taxon>Actinomycetota</taxon>
        <taxon>Actinomycetes</taxon>
        <taxon>Pseudonocardiales</taxon>
        <taxon>Pseudonocardiaceae</taxon>
        <taxon>Pseudonocardia</taxon>
    </lineage>
</organism>
<evidence type="ECO:0000256" key="2">
    <source>
        <dbReference type="ARBA" id="ARBA00023125"/>
    </source>
</evidence>